<feature type="transmembrane region" description="Helical" evidence="6">
    <location>
        <begin position="76"/>
        <end position="94"/>
    </location>
</feature>
<evidence type="ECO:0000313" key="8">
    <source>
        <dbReference type="Proteomes" id="UP000326354"/>
    </source>
</evidence>
<name>A0A5S9F5Z6_UABAM</name>
<protein>
    <submittedName>
        <fullName evidence="7">LPS export ABC transporter permease LptG</fullName>
    </submittedName>
</protein>
<evidence type="ECO:0000256" key="2">
    <source>
        <dbReference type="ARBA" id="ARBA00022475"/>
    </source>
</evidence>
<keyword evidence="4 6" id="KW-1133">Transmembrane helix</keyword>
<feature type="transmembrane region" description="Helical" evidence="6">
    <location>
        <begin position="12"/>
        <end position="31"/>
    </location>
</feature>
<dbReference type="Proteomes" id="UP000326354">
    <property type="component" value="Chromosome"/>
</dbReference>
<comment type="subcellular location">
    <subcellularLocation>
        <location evidence="1">Cell membrane</location>
        <topology evidence="1">Multi-pass membrane protein</topology>
    </subcellularLocation>
</comment>
<organism evidence="7 8">
    <name type="scientific">Uabimicrobium amorphum</name>
    <dbReference type="NCBI Taxonomy" id="2596890"/>
    <lineage>
        <taxon>Bacteria</taxon>
        <taxon>Pseudomonadati</taxon>
        <taxon>Planctomycetota</taxon>
        <taxon>Candidatus Uabimicrobiia</taxon>
        <taxon>Candidatus Uabimicrobiales</taxon>
        <taxon>Candidatus Uabimicrobiaceae</taxon>
        <taxon>Candidatus Uabimicrobium</taxon>
    </lineage>
</organism>
<feature type="transmembrane region" description="Helical" evidence="6">
    <location>
        <begin position="283"/>
        <end position="305"/>
    </location>
</feature>
<feature type="transmembrane region" description="Helical" evidence="6">
    <location>
        <begin position="339"/>
        <end position="362"/>
    </location>
</feature>
<feature type="transmembrane region" description="Helical" evidence="6">
    <location>
        <begin position="115"/>
        <end position="133"/>
    </location>
</feature>
<keyword evidence="5 6" id="KW-0472">Membrane</keyword>
<proteinExistence type="predicted"/>
<evidence type="ECO:0000256" key="3">
    <source>
        <dbReference type="ARBA" id="ARBA00022692"/>
    </source>
</evidence>
<dbReference type="InterPro" id="IPR005495">
    <property type="entry name" value="LptG/LptF_permease"/>
</dbReference>
<evidence type="ECO:0000256" key="5">
    <source>
        <dbReference type="ARBA" id="ARBA00023136"/>
    </source>
</evidence>
<gene>
    <name evidence="7" type="ORF">UABAM_04495</name>
</gene>
<evidence type="ECO:0000256" key="1">
    <source>
        <dbReference type="ARBA" id="ARBA00004651"/>
    </source>
</evidence>
<dbReference type="PANTHER" id="PTHR33529">
    <property type="entry name" value="SLR0882 PROTEIN-RELATED"/>
    <property type="match status" value="1"/>
</dbReference>
<keyword evidence="3 6" id="KW-0812">Transmembrane</keyword>
<evidence type="ECO:0000256" key="6">
    <source>
        <dbReference type="SAM" id="Phobius"/>
    </source>
</evidence>
<reference evidence="7 8" key="1">
    <citation type="submission" date="2019-08" db="EMBL/GenBank/DDBJ databases">
        <title>Complete genome sequence of Candidatus Uab amorphum.</title>
        <authorList>
            <person name="Shiratori T."/>
            <person name="Suzuki S."/>
            <person name="Kakizawa Y."/>
            <person name="Ishida K."/>
        </authorList>
    </citation>
    <scope>NUCLEOTIDE SEQUENCE [LARGE SCALE GENOMIC DNA]</scope>
    <source>
        <strain evidence="7 8">SRT547</strain>
    </source>
</reference>
<accession>A0A5S9F5Z6</accession>
<dbReference type="GO" id="GO:0015920">
    <property type="term" value="P:lipopolysaccharide transport"/>
    <property type="evidence" value="ECO:0007669"/>
    <property type="project" value="TreeGrafter"/>
</dbReference>
<dbReference type="OrthoDB" id="9780716at2"/>
<keyword evidence="2" id="KW-1003">Cell membrane</keyword>
<dbReference type="GO" id="GO:0043190">
    <property type="term" value="C:ATP-binding cassette (ABC) transporter complex"/>
    <property type="evidence" value="ECO:0007669"/>
    <property type="project" value="TreeGrafter"/>
</dbReference>
<dbReference type="PANTHER" id="PTHR33529:SF6">
    <property type="entry name" value="YJGP_YJGQ FAMILY PERMEASE"/>
    <property type="match status" value="1"/>
</dbReference>
<keyword evidence="8" id="KW-1185">Reference proteome</keyword>
<dbReference type="Pfam" id="PF03739">
    <property type="entry name" value="LptF_LptG"/>
    <property type="match status" value="1"/>
</dbReference>
<feature type="transmembrane region" description="Helical" evidence="6">
    <location>
        <begin position="312"/>
        <end position="333"/>
    </location>
</feature>
<dbReference type="AlphaFoldDB" id="A0A5S9F5Z6"/>
<evidence type="ECO:0000313" key="7">
    <source>
        <dbReference type="EMBL" id="BBM86109.1"/>
    </source>
</evidence>
<sequence>MTKILDRYVISSMLLSFCICMMTIMCFFIVVDLFENFHRFSTYVERTNEAAQETGKQQQSLISIIVSHYMYLSPMILYYFTPLITVIATVFTLLRMMRSRELVILQTTSLSNYRIALPFVVFAILIAGGMVYTQEYLLPAIGDEIISTNKIRKGRRVRSASQYKDNKQRVFYIAIINPLTQKIYDVRVTQFQKENYIPEKVIEAKIGQWENDTLVLYKGTIVNYETNEESIITKDGYKLDTDLTLYKLLTPDKNLDVLRYAQLRDLYKSYRNPGALVTMYNRWTTPISIIFLVLLTVAVILHSAIENFPQKIIVCIILTLIFYCINFLCLGMGKKELLTPLFAASFPIILLGSAGVATIITAN</sequence>
<dbReference type="KEGG" id="uam:UABAM_04495"/>
<evidence type="ECO:0000256" key="4">
    <source>
        <dbReference type="ARBA" id="ARBA00022989"/>
    </source>
</evidence>
<dbReference type="EMBL" id="AP019860">
    <property type="protein sequence ID" value="BBM86109.1"/>
    <property type="molecule type" value="Genomic_DNA"/>
</dbReference>
<dbReference type="RefSeq" id="WP_151970185.1">
    <property type="nucleotide sequence ID" value="NZ_AP019860.1"/>
</dbReference>